<reference evidence="3" key="1">
    <citation type="submission" date="2022-10" db="EMBL/GenBank/DDBJ databases">
        <title>The complete genomes of actinobacterial strains from the NBC collection.</title>
        <authorList>
            <person name="Joergensen T.S."/>
            <person name="Alvarez Arevalo M."/>
            <person name="Sterndorff E.B."/>
            <person name="Faurdal D."/>
            <person name="Vuksanovic O."/>
            <person name="Mourched A.-S."/>
            <person name="Charusanti P."/>
            <person name="Shaw S."/>
            <person name="Blin K."/>
            <person name="Weber T."/>
        </authorList>
    </citation>
    <scope>NUCLEOTIDE SEQUENCE</scope>
    <source>
        <strain evidence="3">NBC_01401</strain>
    </source>
</reference>
<organism evidence="3">
    <name type="scientific">Streptomyces sp. NBC_01401</name>
    <dbReference type="NCBI Taxonomy" id="2903854"/>
    <lineage>
        <taxon>Bacteria</taxon>
        <taxon>Bacillati</taxon>
        <taxon>Actinomycetota</taxon>
        <taxon>Actinomycetes</taxon>
        <taxon>Kitasatosporales</taxon>
        <taxon>Streptomycetaceae</taxon>
        <taxon>Streptomyces</taxon>
    </lineage>
</organism>
<protein>
    <submittedName>
        <fullName evidence="3">DUF4333 domain-containing protein</fullName>
    </submittedName>
</protein>
<dbReference type="AlphaFoldDB" id="A0AAU3GQX7"/>
<dbReference type="InterPro" id="IPR025637">
    <property type="entry name" value="DUF4333"/>
</dbReference>
<sequence length="117" mass="11938">MPIAHLNVAKWSLSALAAGVLLAGCSGSVSIGNSEPKMASDKLADTVAEKLASTMNQPKPDITCPDDLVGKVDATTRCTLNAKDGSTLGVTVTVTGVDGKQINFDIKADDTPTPAPN</sequence>
<evidence type="ECO:0000259" key="2">
    <source>
        <dbReference type="Pfam" id="PF14230"/>
    </source>
</evidence>
<keyword evidence="1" id="KW-0732">Signal</keyword>
<gene>
    <name evidence="3" type="ORF">OG626_06470</name>
</gene>
<evidence type="ECO:0000256" key="1">
    <source>
        <dbReference type="SAM" id="SignalP"/>
    </source>
</evidence>
<dbReference type="Pfam" id="PF14230">
    <property type="entry name" value="DUF4333"/>
    <property type="match status" value="1"/>
</dbReference>
<accession>A0AAU3GQX7</accession>
<proteinExistence type="predicted"/>
<name>A0AAU3GQX7_9ACTN</name>
<dbReference type="EMBL" id="CP109535">
    <property type="protein sequence ID" value="WTY94567.1"/>
    <property type="molecule type" value="Genomic_DNA"/>
</dbReference>
<feature type="chain" id="PRO_5043996228" evidence="1">
    <location>
        <begin position="18"/>
        <end position="117"/>
    </location>
</feature>
<feature type="signal peptide" evidence="1">
    <location>
        <begin position="1"/>
        <end position="17"/>
    </location>
</feature>
<evidence type="ECO:0000313" key="3">
    <source>
        <dbReference type="EMBL" id="WTY94567.1"/>
    </source>
</evidence>
<feature type="domain" description="DUF4333" evidence="2">
    <location>
        <begin position="21"/>
        <end position="99"/>
    </location>
</feature>